<feature type="compositionally biased region" description="Polar residues" evidence="1">
    <location>
        <begin position="54"/>
        <end position="67"/>
    </location>
</feature>
<feature type="compositionally biased region" description="Polar residues" evidence="1">
    <location>
        <begin position="25"/>
        <end position="37"/>
    </location>
</feature>
<feature type="region of interest" description="Disordered" evidence="1">
    <location>
        <begin position="25"/>
        <end position="74"/>
    </location>
</feature>
<dbReference type="AlphaFoldDB" id="A0A4Z2EVI0"/>
<name>A0A4Z2EVI0_9TELE</name>
<reference evidence="2 3" key="1">
    <citation type="submission" date="2019-03" db="EMBL/GenBank/DDBJ databases">
        <title>First draft genome of Liparis tanakae, snailfish: a comprehensive survey of snailfish specific genes.</title>
        <authorList>
            <person name="Kim W."/>
            <person name="Song I."/>
            <person name="Jeong J.-H."/>
            <person name="Kim D."/>
            <person name="Kim S."/>
            <person name="Ryu S."/>
            <person name="Song J.Y."/>
            <person name="Lee S.K."/>
        </authorList>
    </citation>
    <scope>NUCLEOTIDE SEQUENCE [LARGE SCALE GENOMIC DNA]</scope>
    <source>
        <tissue evidence="2">Muscle</tissue>
    </source>
</reference>
<dbReference type="EMBL" id="SRLO01002467">
    <property type="protein sequence ID" value="TNN32848.1"/>
    <property type="molecule type" value="Genomic_DNA"/>
</dbReference>
<gene>
    <name evidence="2" type="ORF">EYF80_056989</name>
</gene>
<comment type="caution">
    <text evidence="2">The sequence shown here is derived from an EMBL/GenBank/DDBJ whole genome shotgun (WGS) entry which is preliminary data.</text>
</comment>
<feature type="region of interest" description="Disordered" evidence="1">
    <location>
        <begin position="98"/>
        <end position="121"/>
    </location>
</feature>
<evidence type="ECO:0000313" key="3">
    <source>
        <dbReference type="Proteomes" id="UP000314294"/>
    </source>
</evidence>
<evidence type="ECO:0000256" key="1">
    <source>
        <dbReference type="SAM" id="MobiDB-lite"/>
    </source>
</evidence>
<accession>A0A4Z2EVI0</accession>
<organism evidence="2 3">
    <name type="scientific">Liparis tanakae</name>
    <name type="common">Tanaka's snailfish</name>
    <dbReference type="NCBI Taxonomy" id="230148"/>
    <lineage>
        <taxon>Eukaryota</taxon>
        <taxon>Metazoa</taxon>
        <taxon>Chordata</taxon>
        <taxon>Craniata</taxon>
        <taxon>Vertebrata</taxon>
        <taxon>Euteleostomi</taxon>
        <taxon>Actinopterygii</taxon>
        <taxon>Neopterygii</taxon>
        <taxon>Teleostei</taxon>
        <taxon>Neoteleostei</taxon>
        <taxon>Acanthomorphata</taxon>
        <taxon>Eupercaria</taxon>
        <taxon>Perciformes</taxon>
        <taxon>Cottioidei</taxon>
        <taxon>Cottales</taxon>
        <taxon>Liparidae</taxon>
        <taxon>Liparis</taxon>
    </lineage>
</organism>
<protein>
    <submittedName>
        <fullName evidence="2">Uncharacterized protein</fullName>
    </submittedName>
</protein>
<sequence>MARSYATWTDLRTLDLRPSIMRSLSAVSSTPRASTSLGGTGMGTPLCSMPPSGISGSMIWNQHSQEGPSDIRLPMPAKQQQMVTRFPMRKLVLRFELRNVPDAERKEDTDGTQRNETRLTK</sequence>
<keyword evidence="3" id="KW-1185">Reference proteome</keyword>
<dbReference type="Proteomes" id="UP000314294">
    <property type="component" value="Unassembled WGS sequence"/>
</dbReference>
<proteinExistence type="predicted"/>
<evidence type="ECO:0000313" key="2">
    <source>
        <dbReference type="EMBL" id="TNN32848.1"/>
    </source>
</evidence>